<name>A0ABC9XR25_GRUJA</name>
<dbReference type="Gene3D" id="2.60.40.150">
    <property type="entry name" value="C2 domain"/>
    <property type="match status" value="1"/>
</dbReference>
<accession>A0ABC9XR25</accession>
<evidence type="ECO:0000256" key="3">
    <source>
        <dbReference type="ARBA" id="ARBA00022806"/>
    </source>
</evidence>
<feature type="domain" description="SEC63" evidence="5">
    <location>
        <begin position="112"/>
        <end position="333"/>
    </location>
</feature>
<proteinExistence type="predicted"/>
<dbReference type="SUPFAM" id="SSF158702">
    <property type="entry name" value="Sec63 N-terminal domain-like"/>
    <property type="match status" value="1"/>
</dbReference>
<dbReference type="GO" id="GO:0005524">
    <property type="term" value="F:ATP binding"/>
    <property type="evidence" value="ECO:0007669"/>
    <property type="project" value="UniProtKB-KW"/>
</dbReference>
<dbReference type="Proteomes" id="UP001623348">
    <property type="component" value="Unassembled WGS sequence"/>
</dbReference>
<dbReference type="Gene3D" id="3.40.50.300">
    <property type="entry name" value="P-loop containing nucleotide triphosphate hydrolases"/>
    <property type="match status" value="2"/>
</dbReference>
<dbReference type="PANTHER" id="PTHR47961">
    <property type="entry name" value="DNA POLYMERASE THETA, PUTATIVE (AFU_ORTHOLOGUE AFUA_1G05260)-RELATED"/>
    <property type="match status" value="1"/>
</dbReference>
<dbReference type="Gene3D" id="1.10.150.20">
    <property type="entry name" value="5' to 3' exonuclease, C-terminal subdomain"/>
    <property type="match status" value="1"/>
</dbReference>
<keyword evidence="6" id="KW-0687">Ribonucleoprotein</keyword>
<dbReference type="InterPro" id="IPR035892">
    <property type="entry name" value="C2_domain_sf"/>
</dbReference>
<protein>
    <submittedName>
        <fullName evidence="6">U5 small nuclear ribonucleoprotein 200 kDa helicase</fullName>
    </submittedName>
</protein>
<comment type="caution">
    <text evidence="6">The sequence shown here is derived from an EMBL/GenBank/DDBJ whole genome shotgun (WGS) entry which is preliminary data.</text>
</comment>
<evidence type="ECO:0000256" key="4">
    <source>
        <dbReference type="ARBA" id="ARBA00022840"/>
    </source>
</evidence>
<evidence type="ECO:0000256" key="1">
    <source>
        <dbReference type="ARBA" id="ARBA00022741"/>
    </source>
</evidence>
<dbReference type="SUPFAM" id="SSF81296">
    <property type="entry name" value="E set domains"/>
    <property type="match status" value="1"/>
</dbReference>
<dbReference type="InterPro" id="IPR050474">
    <property type="entry name" value="Hel308_SKI2-like"/>
</dbReference>
<dbReference type="Pfam" id="PF02889">
    <property type="entry name" value="Sec63"/>
    <property type="match status" value="1"/>
</dbReference>
<reference evidence="6 7" key="1">
    <citation type="submission" date="2024-06" db="EMBL/GenBank/DDBJ databases">
        <title>The draft genome of Grus japonensis, version 3.</title>
        <authorList>
            <person name="Nabeshima K."/>
            <person name="Suzuki S."/>
            <person name="Onuma M."/>
        </authorList>
    </citation>
    <scope>NUCLEOTIDE SEQUENCE [LARGE SCALE GENOMIC DNA]</scope>
    <source>
        <strain evidence="6 7">451A</strain>
    </source>
</reference>
<dbReference type="AlphaFoldDB" id="A0ABC9XR25"/>
<evidence type="ECO:0000256" key="2">
    <source>
        <dbReference type="ARBA" id="ARBA00022801"/>
    </source>
</evidence>
<keyword evidence="1" id="KW-0547">Nucleotide-binding</keyword>
<evidence type="ECO:0000313" key="7">
    <source>
        <dbReference type="Proteomes" id="UP001623348"/>
    </source>
</evidence>
<keyword evidence="2" id="KW-0378">Hydrolase</keyword>
<dbReference type="PANTHER" id="PTHR47961:SF4">
    <property type="entry name" value="ACTIVATING SIGNAL COINTEGRATOR 1 COMPLEX SUBUNIT 3"/>
    <property type="match status" value="1"/>
</dbReference>
<evidence type="ECO:0000259" key="5">
    <source>
        <dbReference type="SMART" id="SM00973"/>
    </source>
</evidence>
<dbReference type="GO" id="GO:0016787">
    <property type="term" value="F:hydrolase activity"/>
    <property type="evidence" value="ECO:0007669"/>
    <property type="project" value="UniProtKB-KW"/>
</dbReference>
<organism evidence="6 7">
    <name type="scientific">Grus japonensis</name>
    <name type="common">Japanese crane</name>
    <name type="synonym">Red-crowned crane</name>
    <dbReference type="NCBI Taxonomy" id="30415"/>
    <lineage>
        <taxon>Eukaryota</taxon>
        <taxon>Metazoa</taxon>
        <taxon>Chordata</taxon>
        <taxon>Craniata</taxon>
        <taxon>Vertebrata</taxon>
        <taxon>Euteleostomi</taxon>
        <taxon>Archelosauria</taxon>
        <taxon>Archosauria</taxon>
        <taxon>Dinosauria</taxon>
        <taxon>Saurischia</taxon>
        <taxon>Theropoda</taxon>
        <taxon>Coelurosauria</taxon>
        <taxon>Aves</taxon>
        <taxon>Neognathae</taxon>
        <taxon>Neoaves</taxon>
        <taxon>Gruiformes</taxon>
        <taxon>Gruidae</taxon>
        <taxon>Grus</taxon>
    </lineage>
</organism>
<dbReference type="FunFam" id="1.10.150.20:FF:000004">
    <property type="entry name" value="U5 small nuclear ribonucleoprotein helicase"/>
    <property type="match status" value="1"/>
</dbReference>
<keyword evidence="4" id="KW-0067">ATP-binding</keyword>
<dbReference type="InterPro" id="IPR027417">
    <property type="entry name" value="P-loop_NTPase"/>
</dbReference>
<dbReference type="GO" id="GO:0004386">
    <property type="term" value="F:helicase activity"/>
    <property type="evidence" value="ECO:0007669"/>
    <property type="project" value="UniProtKB-KW"/>
</dbReference>
<dbReference type="InterPro" id="IPR014756">
    <property type="entry name" value="Ig_E-set"/>
</dbReference>
<keyword evidence="3 6" id="KW-0347">Helicase</keyword>
<dbReference type="GO" id="GO:1990904">
    <property type="term" value="C:ribonucleoprotein complex"/>
    <property type="evidence" value="ECO:0007669"/>
    <property type="project" value="UniProtKB-KW"/>
</dbReference>
<keyword evidence="7" id="KW-1185">Reference proteome</keyword>
<evidence type="ECO:0000313" key="6">
    <source>
        <dbReference type="EMBL" id="GAB0200183.1"/>
    </source>
</evidence>
<dbReference type="InterPro" id="IPR004179">
    <property type="entry name" value="Sec63-dom"/>
</dbReference>
<dbReference type="EMBL" id="BAAFJT010000026">
    <property type="protein sequence ID" value="GAB0200183.1"/>
    <property type="molecule type" value="Genomic_DNA"/>
</dbReference>
<gene>
    <name evidence="6" type="ORF">GRJ2_002483700</name>
</gene>
<sequence length="378" mass="43944">MGKTEGDPELSKFLYQLHEMEKEDLIRALAPQQVLDLEDLVFTQGSHFMANKRWQLPDGSFRRQRKGYEEVHMPALKPKPFGSEESLVARAIRNVEMTQEDVRLIGLSATLPNYEDVAMFLFRPVPLEQTYVGITEKKAIKRFQIMNEVVYEKIMEHAGKDQSAGRLMRAIFEIILNRGWAQLTNKTLNLCKMIDKRMWQSMCPLRQFKKLPEEVVKKIEKKNFPFERLYDLNHNEIGELIRMPKMACYCSTLKVELTIAPDFQQVEKVHGSSKAFWILVEDVDSKVILHHEYFLLKAKYAQDEHLVTFLVPGFELLPPQCFIQVVSDCWLSVLVQNNPEKKESASEIGDRRATEKPYPIGSREYFGIQVIQGQTRET</sequence>
<dbReference type="SMART" id="SM00973">
    <property type="entry name" value="Sec63"/>
    <property type="match status" value="1"/>
</dbReference>